<feature type="non-terminal residue" evidence="1">
    <location>
        <position position="85"/>
    </location>
</feature>
<keyword evidence="2" id="KW-1185">Reference proteome</keyword>
<accession>A0ACC1K327</accession>
<reference evidence="1" key="1">
    <citation type="submission" date="2022-07" db="EMBL/GenBank/DDBJ databases">
        <title>Phylogenomic reconstructions and comparative analyses of Kickxellomycotina fungi.</title>
        <authorList>
            <person name="Reynolds N.K."/>
            <person name="Stajich J.E."/>
            <person name="Barry K."/>
            <person name="Grigoriev I.V."/>
            <person name="Crous P."/>
            <person name="Smith M.E."/>
        </authorList>
    </citation>
    <scope>NUCLEOTIDE SEQUENCE</scope>
    <source>
        <strain evidence="1">CBS 109366</strain>
    </source>
</reference>
<protein>
    <submittedName>
        <fullName evidence="1">Uncharacterized protein</fullName>
    </submittedName>
</protein>
<proteinExistence type="predicted"/>
<dbReference type="EMBL" id="JANBUJ010000369">
    <property type="protein sequence ID" value="KAJ2772461.1"/>
    <property type="molecule type" value="Genomic_DNA"/>
</dbReference>
<name>A0ACC1K327_9FUNG</name>
<dbReference type="Proteomes" id="UP001140234">
    <property type="component" value="Unassembled WGS sequence"/>
</dbReference>
<organism evidence="1 2">
    <name type="scientific">Coemansia nantahalensis</name>
    <dbReference type="NCBI Taxonomy" id="2789366"/>
    <lineage>
        <taxon>Eukaryota</taxon>
        <taxon>Fungi</taxon>
        <taxon>Fungi incertae sedis</taxon>
        <taxon>Zoopagomycota</taxon>
        <taxon>Kickxellomycotina</taxon>
        <taxon>Kickxellomycetes</taxon>
        <taxon>Kickxellales</taxon>
        <taxon>Kickxellaceae</taxon>
        <taxon>Coemansia</taxon>
    </lineage>
</organism>
<gene>
    <name evidence="1" type="ORF">IWQ57_001759</name>
</gene>
<evidence type="ECO:0000313" key="1">
    <source>
        <dbReference type="EMBL" id="KAJ2772461.1"/>
    </source>
</evidence>
<comment type="caution">
    <text evidence="1">The sequence shown here is derived from an EMBL/GenBank/DDBJ whole genome shotgun (WGS) entry which is preliminary data.</text>
</comment>
<sequence length="85" mass="8994">MIRADEDYGGSWAQQEHSSASSQHTTLGPDVNFPADECDTASVDQASPATSNGDQPKQLLRGAKLAMAIISLDILMFLAALDSTI</sequence>
<evidence type="ECO:0000313" key="2">
    <source>
        <dbReference type="Proteomes" id="UP001140234"/>
    </source>
</evidence>